<organism evidence="5 6">
    <name type="scientific">Dawidia cretensis</name>
    <dbReference type="NCBI Taxonomy" id="2782350"/>
    <lineage>
        <taxon>Bacteria</taxon>
        <taxon>Pseudomonadati</taxon>
        <taxon>Bacteroidota</taxon>
        <taxon>Cytophagia</taxon>
        <taxon>Cytophagales</taxon>
        <taxon>Chryseotaleaceae</taxon>
        <taxon>Dawidia</taxon>
    </lineage>
</organism>
<comment type="caution">
    <text evidence="5">The sequence shown here is derived from an EMBL/GenBank/DDBJ whole genome shotgun (WGS) entry which is preliminary data.</text>
</comment>
<gene>
    <name evidence="5" type="ORF">KK062_16590</name>
</gene>
<keyword evidence="4" id="KW-0804">Transcription</keyword>
<keyword evidence="2" id="KW-0805">Transcription regulation</keyword>
<dbReference type="AlphaFoldDB" id="A0AAP2DYA0"/>
<dbReference type="InterPro" id="IPR036390">
    <property type="entry name" value="WH_DNA-bd_sf"/>
</dbReference>
<dbReference type="Pfam" id="PF03965">
    <property type="entry name" value="Penicillinase_R"/>
    <property type="match status" value="1"/>
</dbReference>
<dbReference type="Gene3D" id="1.10.10.10">
    <property type="entry name" value="Winged helix-like DNA-binding domain superfamily/Winged helix DNA-binding domain"/>
    <property type="match status" value="1"/>
</dbReference>
<evidence type="ECO:0000256" key="1">
    <source>
        <dbReference type="ARBA" id="ARBA00011046"/>
    </source>
</evidence>
<dbReference type="GO" id="GO:0045892">
    <property type="term" value="P:negative regulation of DNA-templated transcription"/>
    <property type="evidence" value="ECO:0007669"/>
    <property type="project" value="InterPro"/>
</dbReference>
<proteinExistence type="inferred from homology"/>
<dbReference type="SUPFAM" id="SSF46785">
    <property type="entry name" value="Winged helix' DNA-binding domain"/>
    <property type="match status" value="1"/>
</dbReference>
<dbReference type="EMBL" id="JAHESE010000017">
    <property type="protein sequence ID" value="MBT1709865.1"/>
    <property type="molecule type" value="Genomic_DNA"/>
</dbReference>
<evidence type="ECO:0000313" key="5">
    <source>
        <dbReference type="EMBL" id="MBT1709865.1"/>
    </source>
</evidence>
<evidence type="ECO:0000256" key="3">
    <source>
        <dbReference type="ARBA" id="ARBA00023125"/>
    </source>
</evidence>
<keyword evidence="3" id="KW-0238">DNA-binding</keyword>
<dbReference type="Proteomes" id="UP001319080">
    <property type="component" value="Unassembled WGS sequence"/>
</dbReference>
<dbReference type="InterPro" id="IPR036388">
    <property type="entry name" value="WH-like_DNA-bd_sf"/>
</dbReference>
<dbReference type="GO" id="GO:0003677">
    <property type="term" value="F:DNA binding"/>
    <property type="evidence" value="ECO:0007669"/>
    <property type="project" value="UniProtKB-KW"/>
</dbReference>
<evidence type="ECO:0000256" key="4">
    <source>
        <dbReference type="ARBA" id="ARBA00023163"/>
    </source>
</evidence>
<keyword evidence="6" id="KW-1185">Reference proteome</keyword>
<comment type="similarity">
    <text evidence="1">Belongs to the BlaI transcriptional regulatory family.</text>
</comment>
<protein>
    <submittedName>
        <fullName evidence="5">BlaI/MecI/CopY family transcriptional regulator</fullName>
    </submittedName>
</protein>
<name>A0AAP2DYA0_9BACT</name>
<dbReference type="PIRSF" id="PIRSF019455">
    <property type="entry name" value="CopR_AtkY"/>
    <property type="match status" value="1"/>
</dbReference>
<dbReference type="InterPro" id="IPR005650">
    <property type="entry name" value="BlaI_family"/>
</dbReference>
<accession>A0AAP2DYA0</accession>
<sequence>MSDKPLKPTEKELEILQILWEYDAVSVKDVHESLGGEAMNGYTTILKLMQIMTEKGLVSRERSGKLHLYKAELSQESTRQQMVDKMIDTVFQGSAAQLVLSALGNNRSSKEELLEIRKYLEKLEGGSHE</sequence>
<dbReference type="RefSeq" id="WP_254085444.1">
    <property type="nucleotide sequence ID" value="NZ_JAHESE010000017.1"/>
</dbReference>
<evidence type="ECO:0000256" key="2">
    <source>
        <dbReference type="ARBA" id="ARBA00023015"/>
    </source>
</evidence>
<evidence type="ECO:0000313" key="6">
    <source>
        <dbReference type="Proteomes" id="UP001319080"/>
    </source>
</evidence>
<reference evidence="5 6" key="1">
    <citation type="submission" date="2021-05" db="EMBL/GenBank/DDBJ databases">
        <title>A Polyphasic approach of four new species of the genus Ohtaekwangia: Ohtaekwangia histidinii sp. nov., Ohtaekwangia cretensis sp. nov., Ohtaekwangia indiensis sp. nov., Ohtaekwangia reichenbachii sp. nov. from diverse environment.</title>
        <authorList>
            <person name="Octaviana S."/>
        </authorList>
    </citation>
    <scope>NUCLEOTIDE SEQUENCE [LARGE SCALE GENOMIC DNA]</scope>
    <source>
        <strain evidence="5 6">PWU5</strain>
    </source>
</reference>
<dbReference type="Gene3D" id="1.10.4040.10">
    <property type="entry name" value="Penicillinase repressor domain"/>
    <property type="match status" value="1"/>
</dbReference>